<name>A0ABM8WJH8_9BURK</name>
<dbReference type="Proteomes" id="UP000727654">
    <property type="component" value="Unassembled WGS sequence"/>
</dbReference>
<keyword evidence="2" id="KW-0472">Membrane</keyword>
<dbReference type="EMBL" id="CAJZAI010000002">
    <property type="protein sequence ID" value="CAG9167436.1"/>
    <property type="molecule type" value="Genomic_DNA"/>
</dbReference>
<evidence type="ECO:0000313" key="3">
    <source>
        <dbReference type="EMBL" id="CAG9167436.1"/>
    </source>
</evidence>
<sequence length="53" mass="5854">MQNVVAYGAYFLACLLALLAAARWICRNDPALRDSLTPPPKHPEDRESSAPKD</sequence>
<feature type="compositionally biased region" description="Basic and acidic residues" evidence="1">
    <location>
        <begin position="41"/>
        <end position="53"/>
    </location>
</feature>
<gene>
    <name evidence="3" type="ORF">LMG23992_00809</name>
</gene>
<evidence type="ECO:0008006" key="5">
    <source>
        <dbReference type="Google" id="ProtNLM"/>
    </source>
</evidence>
<comment type="caution">
    <text evidence="3">The sequence shown here is derived from an EMBL/GenBank/DDBJ whole genome shotgun (WGS) entry which is preliminary data.</text>
</comment>
<keyword evidence="4" id="KW-1185">Reference proteome</keyword>
<accession>A0ABM8WJH8</accession>
<protein>
    <recommendedName>
        <fullName evidence="5">CcoQ/FixQ family Cbb3-type cytochrome c oxidase assembly chaperone</fullName>
    </recommendedName>
</protein>
<feature type="region of interest" description="Disordered" evidence="1">
    <location>
        <begin position="30"/>
        <end position="53"/>
    </location>
</feature>
<dbReference type="RefSeq" id="WP_224078503.1">
    <property type="nucleotide sequence ID" value="NZ_CAJZAI010000002.1"/>
</dbReference>
<evidence type="ECO:0000256" key="2">
    <source>
        <dbReference type="SAM" id="Phobius"/>
    </source>
</evidence>
<evidence type="ECO:0000256" key="1">
    <source>
        <dbReference type="SAM" id="MobiDB-lite"/>
    </source>
</evidence>
<feature type="transmembrane region" description="Helical" evidence="2">
    <location>
        <begin position="6"/>
        <end position="26"/>
    </location>
</feature>
<keyword evidence="2" id="KW-1133">Transmembrane helix</keyword>
<proteinExistence type="predicted"/>
<organism evidence="3 4">
    <name type="scientific">Cupriavidus laharis</name>
    <dbReference type="NCBI Taxonomy" id="151654"/>
    <lineage>
        <taxon>Bacteria</taxon>
        <taxon>Pseudomonadati</taxon>
        <taxon>Pseudomonadota</taxon>
        <taxon>Betaproteobacteria</taxon>
        <taxon>Burkholderiales</taxon>
        <taxon>Burkholderiaceae</taxon>
        <taxon>Cupriavidus</taxon>
    </lineage>
</organism>
<reference evidence="3 4" key="1">
    <citation type="submission" date="2021-08" db="EMBL/GenBank/DDBJ databases">
        <authorList>
            <person name="Peeters C."/>
        </authorList>
    </citation>
    <scope>NUCLEOTIDE SEQUENCE [LARGE SCALE GENOMIC DNA]</scope>
    <source>
        <strain evidence="3 4">LMG 23992</strain>
    </source>
</reference>
<keyword evidence="2" id="KW-0812">Transmembrane</keyword>
<evidence type="ECO:0000313" key="4">
    <source>
        <dbReference type="Proteomes" id="UP000727654"/>
    </source>
</evidence>